<evidence type="ECO:0000313" key="1">
    <source>
        <dbReference type="EMBL" id="PRQ53334.1"/>
    </source>
</evidence>
<keyword evidence="2" id="KW-1185">Reference proteome</keyword>
<gene>
    <name evidence="1" type="ORF">RchiOBHm_Chr2g0165381</name>
</gene>
<protein>
    <submittedName>
        <fullName evidence="1">Uncharacterized protein</fullName>
    </submittedName>
</protein>
<sequence length="79" mass="9253">MSPFVVVNWPGLEVVEWELSLTCVLRWKTNLQFDLVDHKVSWILSKVLEVYLCVEAMLVSRHCDVLKLVRCSLGRYKCK</sequence>
<comment type="caution">
    <text evidence="1">The sequence shown here is derived from an EMBL/GenBank/DDBJ whole genome shotgun (WGS) entry which is preliminary data.</text>
</comment>
<name>A0A2P6S3S6_ROSCH</name>
<dbReference type="AlphaFoldDB" id="A0A2P6S3S6"/>
<dbReference type="EMBL" id="PDCK01000040">
    <property type="protein sequence ID" value="PRQ53334.1"/>
    <property type="molecule type" value="Genomic_DNA"/>
</dbReference>
<accession>A0A2P6S3S6</accession>
<dbReference type="Proteomes" id="UP000238479">
    <property type="component" value="Chromosome 2"/>
</dbReference>
<reference evidence="1 2" key="1">
    <citation type="journal article" date="2018" name="Nat. Genet.">
        <title>The Rosa genome provides new insights in the design of modern roses.</title>
        <authorList>
            <person name="Bendahmane M."/>
        </authorList>
    </citation>
    <scope>NUCLEOTIDE SEQUENCE [LARGE SCALE GENOMIC DNA]</scope>
    <source>
        <strain evidence="2">cv. Old Blush</strain>
    </source>
</reference>
<dbReference type="Gramene" id="PRQ53334">
    <property type="protein sequence ID" value="PRQ53334"/>
    <property type="gene ID" value="RchiOBHm_Chr2g0165381"/>
</dbReference>
<organism evidence="1 2">
    <name type="scientific">Rosa chinensis</name>
    <name type="common">China rose</name>
    <dbReference type="NCBI Taxonomy" id="74649"/>
    <lineage>
        <taxon>Eukaryota</taxon>
        <taxon>Viridiplantae</taxon>
        <taxon>Streptophyta</taxon>
        <taxon>Embryophyta</taxon>
        <taxon>Tracheophyta</taxon>
        <taxon>Spermatophyta</taxon>
        <taxon>Magnoliopsida</taxon>
        <taxon>eudicotyledons</taxon>
        <taxon>Gunneridae</taxon>
        <taxon>Pentapetalae</taxon>
        <taxon>rosids</taxon>
        <taxon>fabids</taxon>
        <taxon>Rosales</taxon>
        <taxon>Rosaceae</taxon>
        <taxon>Rosoideae</taxon>
        <taxon>Rosoideae incertae sedis</taxon>
        <taxon>Rosa</taxon>
    </lineage>
</organism>
<proteinExistence type="predicted"/>
<evidence type="ECO:0000313" key="2">
    <source>
        <dbReference type="Proteomes" id="UP000238479"/>
    </source>
</evidence>